<gene>
    <name evidence="1" type="ORF">PoB_005055800</name>
</gene>
<proteinExistence type="predicted"/>
<protein>
    <submittedName>
        <fullName evidence="1">Uncharacterized protein</fullName>
    </submittedName>
</protein>
<comment type="caution">
    <text evidence="1">The sequence shown here is derived from an EMBL/GenBank/DDBJ whole genome shotgun (WGS) entry which is preliminary data.</text>
</comment>
<dbReference type="Proteomes" id="UP000735302">
    <property type="component" value="Unassembled WGS sequence"/>
</dbReference>
<evidence type="ECO:0000313" key="1">
    <source>
        <dbReference type="EMBL" id="GFO24053.1"/>
    </source>
</evidence>
<keyword evidence="2" id="KW-1185">Reference proteome</keyword>
<evidence type="ECO:0000313" key="2">
    <source>
        <dbReference type="Proteomes" id="UP000735302"/>
    </source>
</evidence>
<name>A0AAV4BWN9_9GAST</name>
<dbReference type="AlphaFoldDB" id="A0AAV4BWN9"/>
<dbReference type="EMBL" id="BLXT01005583">
    <property type="protein sequence ID" value="GFO24053.1"/>
    <property type="molecule type" value="Genomic_DNA"/>
</dbReference>
<accession>A0AAV4BWN9</accession>
<reference evidence="1 2" key="1">
    <citation type="journal article" date="2021" name="Elife">
        <title>Chloroplast acquisition without the gene transfer in kleptoplastic sea slugs, Plakobranchus ocellatus.</title>
        <authorList>
            <person name="Maeda T."/>
            <person name="Takahashi S."/>
            <person name="Yoshida T."/>
            <person name="Shimamura S."/>
            <person name="Takaki Y."/>
            <person name="Nagai Y."/>
            <person name="Toyoda A."/>
            <person name="Suzuki Y."/>
            <person name="Arimoto A."/>
            <person name="Ishii H."/>
            <person name="Satoh N."/>
            <person name="Nishiyama T."/>
            <person name="Hasebe M."/>
            <person name="Maruyama T."/>
            <person name="Minagawa J."/>
            <person name="Obokata J."/>
            <person name="Shigenobu S."/>
        </authorList>
    </citation>
    <scope>NUCLEOTIDE SEQUENCE [LARGE SCALE GENOMIC DNA]</scope>
</reference>
<organism evidence="1 2">
    <name type="scientific">Plakobranchus ocellatus</name>
    <dbReference type="NCBI Taxonomy" id="259542"/>
    <lineage>
        <taxon>Eukaryota</taxon>
        <taxon>Metazoa</taxon>
        <taxon>Spiralia</taxon>
        <taxon>Lophotrochozoa</taxon>
        <taxon>Mollusca</taxon>
        <taxon>Gastropoda</taxon>
        <taxon>Heterobranchia</taxon>
        <taxon>Euthyneura</taxon>
        <taxon>Panpulmonata</taxon>
        <taxon>Sacoglossa</taxon>
        <taxon>Placobranchoidea</taxon>
        <taxon>Plakobranchidae</taxon>
        <taxon>Plakobranchus</taxon>
    </lineage>
</organism>
<sequence length="77" mass="8342">MASGSGLRSAGTLLSQFYRLNVALLDKICGQTPYPEPLRKPDGPSGHRWLHQEDLITHLTIANNILKAHVGGHKVGS</sequence>